<reference evidence="3" key="1">
    <citation type="submission" date="2016-09" db="EMBL/GenBank/DDBJ databases">
        <authorList>
            <person name="Jeantristanb JTB J.-T."/>
            <person name="Ricardo R."/>
        </authorList>
    </citation>
    <scope>NUCLEOTIDE SEQUENCE [LARGE SCALE GENOMIC DNA]</scope>
</reference>
<dbReference type="PANTHER" id="PTHR34065:SF1">
    <property type="entry name" value="CELL DIVISION CONTROL PROTEIN 14"/>
    <property type="match status" value="1"/>
</dbReference>
<dbReference type="EMBL" id="FMSP01000009">
    <property type="protein sequence ID" value="SCV72316.1"/>
    <property type="molecule type" value="Genomic_DNA"/>
</dbReference>
<dbReference type="InterPro" id="IPR012535">
    <property type="entry name" value="Cell_div_Cdc14"/>
</dbReference>
<dbReference type="AlphaFoldDB" id="A0A238FMK7"/>
<evidence type="ECO:0000313" key="3">
    <source>
        <dbReference type="Proteomes" id="UP000198372"/>
    </source>
</evidence>
<protein>
    <submittedName>
        <fullName evidence="2">BQ2448_3853 protein</fullName>
    </submittedName>
</protein>
<gene>
    <name evidence="2" type="ORF">BQ2448_3853</name>
</gene>
<evidence type="ECO:0000256" key="1">
    <source>
        <dbReference type="SAM" id="MobiDB-lite"/>
    </source>
</evidence>
<dbReference type="Pfam" id="PF08045">
    <property type="entry name" value="CDC14"/>
    <property type="match status" value="1"/>
</dbReference>
<dbReference type="PANTHER" id="PTHR34065">
    <property type="entry name" value="CELL DIVISION CONTROL PROTEIN 14"/>
    <property type="match status" value="1"/>
</dbReference>
<dbReference type="Proteomes" id="UP000198372">
    <property type="component" value="Unassembled WGS sequence"/>
</dbReference>
<accession>A0A238FMK7</accession>
<dbReference type="OrthoDB" id="5357220at2759"/>
<feature type="region of interest" description="Disordered" evidence="1">
    <location>
        <begin position="222"/>
        <end position="358"/>
    </location>
</feature>
<organism evidence="2 3">
    <name type="scientific">Microbotryum intermedium</name>
    <dbReference type="NCBI Taxonomy" id="269621"/>
    <lineage>
        <taxon>Eukaryota</taxon>
        <taxon>Fungi</taxon>
        <taxon>Dikarya</taxon>
        <taxon>Basidiomycota</taxon>
        <taxon>Pucciniomycotina</taxon>
        <taxon>Microbotryomycetes</taxon>
        <taxon>Microbotryales</taxon>
        <taxon>Microbotryaceae</taxon>
        <taxon>Microbotryum</taxon>
    </lineage>
</organism>
<keyword evidence="3" id="KW-1185">Reference proteome</keyword>
<feature type="compositionally biased region" description="Acidic residues" evidence="1">
    <location>
        <begin position="309"/>
        <end position="320"/>
    </location>
</feature>
<dbReference type="Gene3D" id="1.25.10.10">
    <property type="entry name" value="Leucine-rich Repeat Variant"/>
    <property type="match status" value="1"/>
</dbReference>
<proteinExistence type="predicted"/>
<feature type="compositionally biased region" description="Low complexity" evidence="1">
    <location>
        <begin position="222"/>
        <end position="236"/>
    </location>
</feature>
<evidence type="ECO:0000313" key="2">
    <source>
        <dbReference type="EMBL" id="SCV72316.1"/>
    </source>
</evidence>
<name>A0A238FMK7_9BASI</name>
<sequence length="386" mass="42887">MHADELTHHIDALLCITSNSSDHANALMALELGIAALVVVVREEEEAVNQPVGPTKTKTMTRLDAFLSLQDRFEWNITTVLMHWLGRSIVVLTQPAIEQLDTDLLRSNFIRCLALLQGLLLMHRPSQGLFVRRSAVQVASSLCSSTAVRNSNNAKNDPSQLSLAALEALLCALVDRPENMRTFEEVGGLATIVKVLKDKTVEQSVRIKVIELLYYFLLPEQEPNTNTTETPPSSSTKGIERRPQTPPPMTSTPTKAHPSFLLPREDRFAHASQGFVPQTPIKAARFTMRRRRASGGDGGEAGEEIHTSDEEEEREEEEDDRTPRKTKANNANGRTIRPASRPGKVLERNSVTRTTKEKKEMLRKVMPNVDALEERFKAMGLGLGLG</sequence>
<dbReference type="InterPro" id="IPR011989">
    <property type="entry name" value="ARM-like"/>
</dbReference>
<dbReference type="STRING" id="269621.A0A238FMK7"/>